<evidence type="ECO:0000313" key="9">
    <source>
        <dbReference type="EMBL" id="KAH7303166.1"/>
    </source>
</evidence>
<feature type="transmembrane region" description="Helical" evidence="7">
    <location>
        <begin position="58"/>
        <end position="76"/>
    </location>
</feature>
<dbReference type="GO" id="GO:0005886">
    <property type="term" value="C:plasma membrane"/>
    <property type="evidence" value="ECO:0007669"/>
    <property type="project" value="TreeGrafter"/>
</dbReference>
<feature type="transmembrane region" description="Helical" evidence="7">
    <location>
        <begin position="258"/>
        <end position="282"/>
    </location>
</feature>
<dbReference type="Gene3D" id="1.20.1250.20">
    <property type="entry name" value="MFS general substrate transporter like domains"/>
    <property type="match status" value="1"/>
</dbReference>
<name>A0A8K0SD94_9HYPO</name>
<feature type="transmembrane region" description="Helical" evidence="7">
    <location>
        <begin position="458"/>
        <end position="481"/>
    </location>
</feature>
<organism evidence="9 10">
    <name type="scientific">Stachybotrys elegans</name>
    <dbReference type="NCBI Taxonomy" id="80388"/>
    <lineage>
        <taxon>Eukaryota</taxon>
        <taxon>Fungi</taxon>
        <taxon>Dikarya</taxon>
        <taxon>Ascomycota</taxon>
        <taxon>Pezizomycotina</taxon>
        <taxon>Sordariomycetes</taxon>
        <taxon>Hypocreomycetidae</taxon>
        <taxon>Hypocreales</taxon>
        <taxon>Stachybotryaceae</taxon>
        <taxon>Stachybotrys</taxon>
    </lineage>
</organism>
<comment type="caution">
    <text evidence="9">The sequence shown here is derived from an EMBL/GenBank/DDBJ whole genome shotgun (WGS) entry which is preliminary data.</text>
</comment>
<dbReference type="AlphaFoldDB" id="A0A8K0SD94"/>
<feature type="domain" description="Major facilitator superfamily (MFS) profile" evidence="8">
    <location>
        <begin position="63"/>
        <end position="556"/>
    </location>
</feature>
<keyword evidence="6 7" id="KW-0472">Membrane</keyword>
<reference evidence="9" key="1">
    <citation type="journal article" date="2021" name="Nat. Commun.">
        <title>Genetic determinants of endophytism in the Arabidopsis root mycobiome.</title>
        <authorList>
            <person name="Mesny F."/>
            <person name="Miyauchi S."/>
            <person name="Thiergart T."/>
            <person name="Pickel B."/>
            <person name="Atanasova L."/>
            <person name="Karlsson M."/>
            <person name="Huettel B."/>
            <person name="Barry K.W."/>
            <person name="Haridas S."/>
            <person name="Chen C."/>
            <person name="Bauer D."/>
            <person name="Andreopoulos W."/>
            <person name="Pangilinan J."/>
            <person name="LaButti K."/>
            <person name="Riley R."/>
            <person name="Lipzen A."/>
            <person name="Clum A."/>
            <person name="Drula E."/>
            <person name="Henrissat B."/>
            <person name="Kohler A."/>
            <person name="Grigoriev I.V."/>
            <person name="Martin F.M."/>
            <person name="Hacquard S."/>
        </authorList>
    </citation>
    <scope>NUCLEOTIDE SEQUENCE</scope>
    <source>
        <strain evidence="9">MPI-CAGE-CH-0235</strain>
    </source>
</reference>
<dbReference type="PANTHER" id="PTHR23501:SF12">
    <property type="entry name" value="MAJOR FACILITATOR SUPERFAMILY (MFS) PROFILE DOMAIN-CONTAINING PROTEIN-RELATED"/>
    <property type="match status" value="1"/>
</dbReference>
<sequence length="575" mass="61240">MTMDLARKARTTTHVVEHDAKDATVVAAIPPPGHQASDNDAGGGGAAGVEAHRKVRGAAWAFIVVALISSTFLYALDNTVIATVRPSMIESLGHIELLPWISAAYPMTETGSNPFWGKVNNLFDNKWLYLISLAVFEVGSAIIGAAPVTEAVIVGRTIAGIGGSGIYVGTINIVSAMTTPTERTVYLNHVGIAWGLGAVLGPLVGGAFAASSATWRWAFYINLVIAAAAAPALFWYIPPVVPPRAKGPVLRRIGQIDYVGAALFLAGVFCIVAILGFGGLLYPWGSGRMIALYVSAAVVWLAFSVQQKLCLFTTDRIFPLQFVGNLDMVLLFCWTAIAISNVTVTIYTLPLLFQFAYDDTPLQAALWTLPLIGAMLVLGGPLGPVFPKFPFYKLWYAVASVIMLVAAGLMTTIRYDTTRGAMCGFMVLQGCGVGMIIQLGFTVGQVKVPRRLVGDVSAFMTCAQMSSLAIALGISTSVLIIQSTQEISAAYPQLPHSVIEATINGVRSDVFEELGRDTRVAIAKIVVRNVGRVFYLNVAGAGLGFCCMLPMKLERADLTVKALDDGHEEEVSPSS</sequence>
<keyword evidence="5 7" id="KW-1133">Transmembrane helix</keyword>
<protein>
    <submittedName>
        <fullName evidence="9">Major facilitator superfamily domain-containing protein</fullName>
    </submittedName>
</protein>
<keyword evidence="4 7" id="KW-0812">Transmembrane</keyword>
<proteinExistence type="inferred from homology"/>
<evidence type="ECO:0000256" key="7">
    <source>
        <dbReference type="SAM" id="Phobius"/>
    </source>
</evidence>
<feature type="transmembrane region" description="Helical" evidence="7">
    <location>
        <begin position="217"/>
        <end position="238"/>
    </location>
</feature>
<keyword evidence="10" id="KW-1185">Reference proteome</keyword>
<dbReference type="PROSITE" id="PS50850">
    <property type="entry name" value="MFS"/>
    <property type="match status" value="1"/>
</dbReference>
<comment type="subcellular location">
    <subcellularLocation>
        <location evidence="1">Membrane</location>
        <topology evidence="1">Multi-pass membrane protein</topology>
    </subcellularLocation>
</comment>
<feature type="transmembrane region" description="Helical" evidence="7">
    <location>
        <begin position="533"/>
        <end position="551"/>
    </location>
</feature>
<evidence type="ECO:0000256" key="3">
    <source>
        <dbReference type="ARBA" id="ARBA00022448"/>
    </source>
</evidence>
<dbReference type="Proteomes" id="UP000813444">
    <property type="component" value="Unassembled WGS sequence"/>
</dbReference>
<comment type="similarity">
    <text evidence="2">Belongs to the major facilitator superfamily. TCR/Tet family.</text>
</comment>
<dbReference type="Pfam" id="PF07690">
    <property type="entry name" value="MFS_1"/>
    <property type="match status" value="1"/>
</dbReference>
<evidence type="ECO:0000313" key="10">
    <source>
        <dbReference type="Proteomes" id="UP000813444"/>
    </source>
</evidence>
<keyword evidence="3" id="KW-0813">Transport</keyword>
<dbReference type="GO" id="GO:0022857">
    <property type="term" value="F:transmembrane transporter activity"/>
    <property type="evidence" value="ECO:0007669"/>
    <property type="project" value="InterPro"/>
</dbReference>
<dbReference type="InterPro" id="IPR036259">
    <property type="entry name" value="MFS_trans_sf"/>
</dbReference>
<dbReference type="InterPro" id="IPR020846">
    <property type="entry name" value="MFS_dom"/>
</dbReference>
<dbReference type="InterPro" id="IPR011701">
    <property type="entry name" value="MFS"/>
</dbReference>
<evidence type="ECO:0000256" key="5">
    <source>
        <dbReference type="ARBA" id="ARBA00022989"/>
    </source>
</evidence>
<dbReference type="PANTHER" id="PTHR23501">
    <property type="entry name" value="MAJOR FACILITATOR SUPERFAMILY"/>
    <property type="match status" value="1"/>
</dbReference>
<feature type="transmembrane region" description="Helical" evidence="7">
    <location>
        <begin position="158"/>
        <end position="178"/>
    </location>
</feature>
<gene>
    <name evidence="9" type="ORF">B0I35DRAFT_498731</name>
</gene>
<feature type="transmembrane region" description="Helical" evidence="7">
    <location>
        <begin position="364"/>
        <end position="382"/>
    </location>
</feature>
<evidence type="ECO:0000256" key="6">
    <source>
        <dbReference type="ARBA" id="ARBA00023136"/>
    </source>
</evidence>
<feature type="transmembrane region" description="Helical" evidence="7">
    <location>
        <begin position="289"/>
        <end position="309"/>
    </location>
</feature>
<evidence type="ECO:0000259" key="8">
    <source>
        <dbReference type="PROSITE" id="PS50850"/>
    </source>
</evidence>
<feature type="transmembrane region" description="Helical" evidence="7">
    <location>
        <begin position="127"/>
        <end position="146"/>
    </location>
</feature>
<feature type="transmembrane region" description="Helical" evidence="7">
    <location>
        <begin position="329"/>
        <end position="352"/>
    </location>
</feature>
<feature type="transmembrane region" description="Helical" evidence="7">
    <location>
        <begin position="190"/>
        <end position="210"/>
    </location>
</feature>
<evidence type="ECO:0000256" key="1">
    <source>
        <dbReference type="ARBA" id="ARBA00004141"/>
    </source>
</evidence>
<dbReference type="EMBL" id="JAGPNK010000038">
    <property type="protein sequence ID" value="KAH7303166.1"/>
    <property type="molecule type" value="Genomic_DNA"/>
</dbReference>
<dbReference type="OrthoDB" id="10021397at2759"/>
<accession>A0A8K0SD94</accession>
<feature type="transmembrane region" description="Helical" evidence="7">
    <location>
        <begin position="394"/>
        <end position="413"/>
    </location>
</feature>
<evidence type="ECO:0000256" key="4">
    <source>
        <dbReference type="ARBA" id="ARBA00022692"/>
    </source>
</evidence>
<feature type="transmembrane region" description="Helical" evidence="7">
    <location>
        <begin position="425"/>
        <end position="446"/>
    </location>
</feature>
<evidence type="ECO:0000256" key="2">
    <source>
        <dbReference type="ARBA" id="ARBA00007520"/>
    </source>
</evidence>
<dbReference type="SUPFAM" id="SSF103473">
    <property type="entry name" value="MFS general substrate transporter"/>
    <property type="match status" value="1"/>
</dbReference>